<dbReference type="Proteomes" id="UP000318733">
    <property type="component" value="Unassembled WGS sequence"/>
</dbReference>
<dbReference type="PANTHER" id="PTHR46025">
    <property type="entry name" value="XYLOSYLTRANSFERASE OXT"/>
    <property type="match status" value="1"/>
</dbReference>
<evidence type="ECO:0000256" key="8">
    <source>
        <dbReference type="ARBA" id="ARBA00022968"/>
    </source>
</evidence>
<keyword evidence="16" id="KW-1185">Reference proteome</keyword>
<dbReference type="EMBL" id="VLPK01000002">
    <property type="protein sequence ID" value="TSJ40737.1"/>
    <property type="molecule type" value="Genomic_DNA"/>
</dbReference>
<dbReference type="GO" id="GO:0046872">
    <property type="term" value="F:metal ion binding"/>
    <property type="evidence" value="ECO:0007669"/>
    <property type="project" value="UniProtKB-KW"/>
</dbReference>
<evidence type="ECO:0000256" key="11">
    <source>
        <dbReference type="ARBA" id="ARBA00023136"/>
    </source>
</evidence>
<dbReference type="Pfam" id="PF02485">
    <property type="entry name" value="Branch"/>
    <property type="match status" value="1"/>
</dbReference>
<dbReference type="InterPro" id="IPR043538">
    <property type="entry name" value="XYLT"/>
</dbReference>
<evidence type="ECO:0000256" key="9">
    <source>
        <dbReference type="ARBA" id="ARBA00022989"/>
    </source>
</evidence>
<keyword evidence="12" id="KW-1015">Disulfide bond</keyword>
<evidence type="ECO:0000256" key="13">
    <source>
        <dbReference type="ARBA" id="ARBA00023180"/>
    </source>
</evidence>
<evidence type="ECO:0000256" key="1">
    <source>
        <dbReference type="ARBA" id="ARBA00004323"/>
    </source>
</evidence>
<evidence type="ECO:0000256" key="7">
    <source>
        <dbReference type="ARBA" id="ARBA00022824"/>
    </source>
</evidence>
<evidence type="ECO:0000256" key="3">
    <source>
        <dbReference type="ARBA" id="ARBA00022676"/>
    </source>
</evidence>
<keyword evidence="11" id="KW-0472">Membrane</keyword>
<dbReference type="GO" id="GO:0016020">
    <property type="term" value="C:membrane"/>
    <property type="evidence" value="ECO:0007669"/>
    <property type="project" value="InterPro"/>
</dbReference>
<organism evidence="15 16">
    <name type="scientific">Mucilaginibacter corticis</name>
    <dbReference type="NCBI Taxonomy" id="2597670"/>
    <lineage>
        <taxon>Bacteria</taxon>
        <taxon>Pseudomonadati</taxon>
        <taxon>Bacteroidota</taxon>
        <taxon>Sphingobacteriia</taxon>
        <taxon>Sphingobacteriales</taxon>
        <taxon>Sphingobacteriaceae</taxon>
        <taxon>Mucilaginibacter</taxon>
    </lineage>
</organism>
<protein>
    <recommendedName>
        <fullName evidence="14">Peptide O-xylosyltransferase</fullName>
    </recommendedName>
</protein>
<dbReference type="RefSeq" id="WP_144248775.1">
    <property type="nucleotide sequence ID" value="NZ_VLPK01000002.1"/>
</dbReference>
<evidence type="ECO:0000256" key="14">
    <source>
        <dbReference type="ARBA" id="ARBA00042865"/>
    </source>
</evidence>
<keyword evidence="13" id="KW-0325">Glycoprotein</keyword>
<comment type="subcellular location">
    <subcellularLocation>
        <location evidence="2">Endoplasmic reticulum membrane</location>
        <topology evidence="2">Single-pass type II membrane protein</topology>
    </subcellularLocation>
    <subcellularLocation>
        <location evidence="1">Golgi apparatus membrane</location>
        <topology evidence="1">Single-pass type II membrane protein</topology>
    </subcellularLocation>
</comment>
<keyword evidence="7" id="KW-0256">Endoplasmic reticulum</keyword>
<dbReference type="AlphaFoldDB" id="A0A556MLD2"/>
<evidence type="ECO:0000256" key="6">
    <source>
        <dbReference type="ARBA" id="ARBA00022723"/>
    </source>
</evidence>
<dbReference type="InterPro" id="IPR003406">
    <property type="entry name" value="Glyco_trans_14"/>
</dbReference>
<dbReference type="GO" id="GO:0050650">
    <property type="term" value="P:chondroitin sulfate proteoglycan biosynthetic process"/>
    <property type="evidence" value="ECO:0007669"/>
    <property type="project" value="TreeGrafter"/>
</dbReference>
<keyword evidence="10" id="KW-0333">Golgi apparatus</keyword>
<keyword evidence="5" id="KW-0812">Transmembrane</keyword>
<evidence type="ECO:0000256" key="2">
    <source>
        <dbReference type="ARBA" id="ARBA00004648"/>
    </source>
</evidence>
<dbReference type="OrthoDB" id="7943907at2"/>
<evidence type="ECO:0000256" key="5">
    <source>
        <dbReference type="ARBA" id="ARBA00022692"/>
    </source>
</evidence>
<name>A0A556MLD2_9SPHI</name>
<comment type="caution">
    <text evidence="15">The sequence shown here is derived from an EMBL/GenBank/DDBJ whole genome shotgun (WGS) entry which is preliminary data.</text>
</comment>
<evidence type="ECO:0000313" key="16">
    <source>
        <dbReference type="Proteomes" id="UP000318733"/>
    </source>
</evidence>
<keyword evidence="6" id="KW-0479">Metal-binding</keyword>
<keyword evidence="9" id="KW-1133">Transmembrane helix</keyword>
<keyword evidence="4 15" id="KW-0808">Transferase</keyword>
<reference evidence="15 16" key="1">
    <citation type="submission" date="2019-07" db="EMBL/GenBank/DDBJ databases">
        <authorList>
            <person name="Huq M.A."/>
        </authorList>
    </citation>
    <scope>NUCLEOTIDE SEQUENCE [LARGE SCALE GENOMIC DNA]</scope>
    <source>
        <strain evidence="15 16">MAH-19</strain>
    </source>
</reference>
<keyword evidence="8" id="KW-0735">Signal-anchor</keyword>
<dbReference type="PANTHER" id="PTHR46025:SF3">
    <property type="entry name" value="XYLOSYLTRANSFERASE OXT"/>
    <property type="match status" value="1"/>
</dbReference>
<gene>
    <name evidence="15" type="ORF">FO440_13410</name>
</gene>
<evidence type="ECO:0000256" key="10">
    <source>
        <dbReference type="ARBA" id="ARBA00023034"/>
    </source>
</evidence>
<accession>A0A556MLD2</accession>
<evidence type="ECO:0000256" key="4">
    <source>
        <dbReference type="ARBA" id="ARBA00022679"/>
    </source>
</evidence>
<dbReference type="GO" id="GO:0030158">
    <property type="term" value="F:protein xylosyltransferase activity"/>
    <property type="evidence" value="ECO:0007669"/>
    <property type="project" value="InterPro"/>
</dbReference>
<evidence type="ECO:0000256" key="12">
    <source>
        <dbReference type="ARBA" id="ARBA00023157"/>
    </source>
</evidence>
<evidence type="ECO:0000313" key="15">
    <source>
        <dbReference type="EMBL" id="TSJ40737.1"/>
    </source>
</evidence>
<dbReference type="GO" id="GO:0015012">
    <property type="term" value="P:heparan sulfate proteoglycan biosynthetic process"/>
    <property type="evidence" value="ECO:0007669"/>
    <property type="project" value="TreeGrafter"/>
</dbReference>
<sequence length="283" mass="33336">MRFAILIITYTSARQTKRLVDALNNGSFDFYIHVDKKLDLNTHKELFDIPNVYFIENRVDIKWAGFSTVEAALNGIRQITASNNKYEFINLITGQDYPIKSAEYIEKFLKDNIGKEFILYKDFETEWSEANERVTKYHFTEMTFKGHSRLEKIVNMFTGKRKFPLDVRLYGKETFWTLSMQCAQYVVNVIDSNSQLKNFLRYTWGSDEFIFQTIIMASPFKDNVINKNYRYIDWPPGEARPKVLLSEDFDKIMASDSIFARKLDINKDEQLFDMLDKANNVIN</sequence>
<keyword evidence="3 15" id="KW-0328">Glycosyltransferase</keyword>
<proteinExistence type="predicted"/>